<organism evidence="1 2">
    <name type="scientific">candidate division WWE3 bacterium</name>
    <dbReference type="NCBI Taxonomy" id="2053526"/>
    <lineage>
        <taxon>Bacteria</taxon>
        <taxon>Katanobacteria</taxon>
    </lineage>
</organism>
<dbReference type="Proteomes" id="UP000265540">
    <property type="component" value="Unassembled WGS sequence"/>
</dbReference>
<protein>
    <submittedName>
        <fullName evidence="1">Uncharacterized protein</fullName>
    </submittedName>
</protein>
<proteinExistence type="predicted"/>
<accession>A0A3A4ZCH6</accession>
<evidence type="ECO:0000313" key="2">
    <source>
        <dbReference type="Proteomes" id="UP000265540"/>
    </source>
</evidence>
<evidence type="ECO:0000313" key="1">
    <source>
        <dbReference type="EMBL" id="RJR26808.1"/>
    </source>
</evidence>
<dbReference type="AlphaFoldDB" id="A0A3A4ZCH6"/>
<name>A0A3A4ZCH6_UNCKA</name>
<sequence length="78" mass="8523">MVIASIVAVNVIARTVPNASRTKAIGATINSNITPNIEPIVVLYHNILDCIDFFDFNGKKKALADREINKRHTGGTFL</sequence>
<reference evidence="1 2" key="1">
    <citation type="journal article" date="2017" name="ISME J.">
        <title>Energy and carbon metabolisms in a deep terrestrial subsurface fluid microbial community.</title>
        <authorList>
            <person name="Momper L."/>
            <person name="Jungbluth S.P."/>
            <person name="Lee M.D."/>
            <person name="Amend J.P."/>
        </authorList>
    </citation>
    <scope>NUCLEOTIDE SEQUENCE [LARGE SCALE GENOMIC DNA]</scope>
    <source>
        <strain evidence="1">SURF_46</strain>
    </source>
</reference>
<dbReference type="EMBL" id="QZJF01000017">
    <property type="protein sequence ID" value="RJR26808.1"/>
    <property type="molecule type" value="Genomic_DNA"/>
</dbReference>
<gene>
    <name evidence="1" type="ORF">C4561_03435</name>
</gene>
<comment type="caution">
    <text evidence="1">The sequence shown here is derived from an EMBL/GenBank/DDBJ whole genome shotgun (WGS) entry which is preliminary data.</text>
</comment>